<feature type="non-terminal residue" evidence="2">
    <location>
        <position position="412"/>
    </location>
</feature>
<protein>
    <submittedName>
        <fullName evidence="2">Protein kinase-like domain</fullName>
    </submittedName>
</protein>
<organism evidence="2 3">
    <name type="scientific">Plasmopara halstedii</name>
    <name type="common">Downy mildew of sunflower</name>
    <dbReference type="NCBI Taxonomy" id="4781"/>
    <lineage>
        <taxon>Eukaryota</taxon>
        <taxon>Sar</taxon>
        <taxon>Stramenopiles</taxon>
        <taxon>Oomycota</taxon>
        <taxon>Peronosporomycetes</taxon>
        <taxon>Peronosporales</taxon>
        <taxon>Peronosporaceae</taxon>
        <taxon>Plasmopara</taxon>
    </lineage>
</organism>
<dbReference type="PROSITE" id="PS50011">
    <property type="entry name" value="PROTEIN_KINASE_DOM"/>
    <property type="match status" value="1"/>
</dbReference>
<keyword evidence="2" id="KW-0808">Transferase</keyword>
<dbReference type="SUPFAM" id="SSF56112">
    <property type="entry name" value="Protein kinase-like (PK-like)"/>
    <property type="match status" value="1"/>
</dbReference>
<dbReference type="Proteomes" id="UP000054928">
    <property type="component" value="Unassembled WGS sequence"/>
</dbReference>
<sequence>MLLPSTHEIHVLVVKGSANNLSEARQDSTDQWLTEFHMKKIEYHSLPPIASLPSFVRQPLPVKVRMKRKVLSRWSSFPGGPSMDVQDKMFAADDMAPCKKIKKKIESMLEPLRSGDTECSFIWFWDTVFRSILDVVFTRARINRDSKPGTNINLPREQLYQKLTWVYGAVPYVFGYAASGYKVDLFALFRSSSESSDVESYSIGYFDLESAADRFRIVLALLNLCLLFSAITEACPDSGRNEYRNIHCSNGVVVRLNPTFVEKIFPSEEGFDQLEHIYGIMQSANVSNVDRLIKLKWAKKTAIFEPRGTMMKPRNLLELFVALRNILEALVALHRESVIHRDIRWSNVIKRRDRDAWFLIDFADAATSPQRFPNGKHLSTEEHAPEIFVNGSIHTTAVDIWAVGYLIETSGV</sequence>
<dbReference type="InterPro" id="IPR011009">
    <property type="entry name" value="Kinase-like_dom_sf"/>
</dbReference>
<dbReference type="AlphaFoldDB" id="A0A0P1AYU4"/>
<dbReference type="EMBL" id="CCYD01002222">
    <property type="protein sequence ID" value="CEG46713.1"/>
    <property type="molecule type" value="Genomic_DNA"/>
</dbReference>
<name>A0A0P1AYU4_PLAHL</name>
<keyword evidence="2" id="KW-0418">Kinase</keyword>
<dbReference type="GO" id="GO:0005524">
    <property type="term" value="F:ATP binding"/>
    <property type="evidence" value="ECO:0007669"/>
    <property type="project" value="InterPro"/>
</dbReference>
<dbReference type="OrthoDB" id="123727at2759"/>
<evidence type="ECO:0000313" key="3">
    <source>
        <dbReference type="Proteomes" id="UP000054928"/>
    </source>
</evidence>
<dbReference type="Pfam" id="PF00069">
    <property type="entry name" value="Pkinase"/>
    <property type="match status" value="1"/>
</dbReference>
<dbReference type="GO" id="GO:0004672">
    <property type="term" value="F:protein kinase activity"/>
    <property type="evidence" value="ECO:0007669"/>
    <property type="project" value="InterPro"/>
</dbReference>
<reference evidence="3" key="1">
    <citation type="submission" date="2014-09" db="EMBL/GenBank/DDBJ databases">
        <authorList>
            <person name="Sharma Rahul"/>
            <person name="Thines Marco"/>
        </authorList>
    </citation>
    <scope>NUCLEOTIDE SEQUENCE [LARGE SCALE GENOMIC DNA]</scope>
</reference>
<dbReference type="OMA" id="STHEIHV"/>
<dbReference type="Gene3D" id="1.10.510.10">
    <property type="entry name" value="Transferase(Phosphotransferase) domain 1"/>
    <property type="match status" value="1"/>
</dbReference>
<accession>A0A0P1AYU4</accession>
<proteinExistence type="predicted"/>
<dbReference type="RefSeq" id="XP_024583082.1">
    <property type="nucleotide sequence ID" value="XM_024717599.1"/>
</dbReference>
<evidence type="ECO:0000259" key="1">
    <source>
        <dbReference type="PROSITE" id="PS50011"/>
    </source>
</evidence>
<evidence type="ECO:0000313" key="2">
    <source>
        <dbReference type="EMBL" id="CEG46713.1"/>
    </source>
</evidence>
<feature type="domain" description="Protein kinase" evidence="1">
    <location>
        <begin position="195"/>
        <end position="412"/>
    </location>
</feature>
<dbReference type="InterPro" id="IPR000719">
    <property type="entry name" value="Prot_kinase_dom"/>
</dbReference>
<keyword evidence="3" id="KW-1185">Reference proteome</keyword>
<dbReference type="GeneID" id="36398451"/>